<dbReference type="STRING" id="136037.A0A067QGD3"/>
<dbReference type="AlphaFoldDB" id="A0A067QGD3"/>
<dbReference type="InParanoid" id="A0A067QGD3"/>
<evidence type="ECO:0000313" key="2">
    <source>
        <dbReference type="Proteomes" id="UP000027135"/>
    </source>
</evidence>
<name>A0A067QGD3_ZOONE</name>
<proteinExistence type="predicted"/>
<feature type="non-terminal residue" evidence="1">
    <location>
        <position position="117"/>
    </location>
</feature>
<organism evidence="1 2">
    <name type="scientific">Zootermopsis nevadensis</name>
    <name type="common">Dampwood termite</name>
    <dbReference type="NCBI Taxonomy" id="136037"/>
    <lineage>
        <taxon>Eukaryota</taxon>
        <taxon>Metazoa</taxon>
        <taxon>Ecdysozoa</taxon>
        <taxon>Arthropoda</taxon>
        <taxon>Hexapoda</taxon>
        <taxon>Insecta</taxon>
        <taxon>Pterygota</taxon>
        <taxon>Neoptera</taxon>
        <taxon>Polyneoptera</taxon>
        <taxon>Dictyoptera</taxon>
        <taxon>Blattodea</taxon>
        <taxon>Blattoidea</taxon>
        <taxon>Termitoidae</taxon>
        <taxon>Termopsidae</taxon>
        <taxon>Zootermopsis</taxon>
    </lineage>
</organism>
<keyword evidence="2" id="KW-1185">Reference proteome</keyword>
<evidence type="ECO:0000313" key="1">
    <source>
        <dbReference type="EMBL" id="KDR06842.1"/>
    </source>
</evidence>
<dbReference type="EMBL" id="KK853543">
    <property type="protein sequence ID" value="KDR06842.1"/>
    <property type="molecule type" value="Genomic_DNA"/>
</dbReference>
<sequence length="117" mass="13659">LGYVITLPLINRGTFKVFRMIPIPIPLGKNKFAYIDTDESNLCLDQTRQYYFGINDKEFNECKNVDSNTRICKQKHPLLSSHLQESCAVKLLQRRREIPNSCDTRLVQVKNTIWTQL</sequence>
<dbReference type="Proteomes" id="UP000027135">
    <property type="component" value="Unassembled WGS sequence"/>
</dbReference>
<dbReference type="InterPro" id="IPR022048">
    <property type="entry name" value="Envelope_fusion-like"/>
</dbReference>
<dbReference type="Pfam" id="PF12259">
    <property type="entry name" value="Baculo_F"/>
    <property type="match status" value="1"/>
</dbReference>
<dbReference type="OMA" id="RICKQKH"/>
<accession>A0A067QGD3</accession>
<gene>
    <name evidence="1" type="ORF">L798_03894</name>
</gene>
<reference evidence="1 2" key="1">
    <citation type="journal article" date="2014" name="Nat. Commun.">
        <title>Molecular traces of alternative social organization in a termite genome.</title>
        <authorList>
            <person name="Terrapon N."/>
            <person name="Li C."/>
            <person name="Robertson H.M."/>
            <person name="Ji L."/>
            <person name="Meng X."/>
            <person name="Booth W."/>
            <person name="Chen Z."/>
            <person name="Childers C.P."/>
            <person name="Glastad K.M."/>
            <person name="Gokhale K."/>
            <person name="Gowin J."/>
            <person name="Gronenberg W."/>
            <person name="Hermansen R.A."/>
            <person name="Hu H."/>
            <person name="Hunt B.G."/>
            <person name="Huylmans A.K."/>
            <person name="Khalil S.M."/>
            <person name="Mitchell R.D."/>
            <person name="Munoz-Torres M.C."/>
            <person name="Mustard J.A."/>
            <person name="Pan H."/>
            <person name="Reese J.T."/>
            <person name="Scharf M.E."/>
            <person name="Sun F."/>
            <person name="Vogel H."/>
            <person name="Xiao J."/>
            <person name="Yang W."/>
            <person name="Yang Z."/>
            <person name="Yang Z."/>
            <person name="Zhou J."/>
            <person name="Zhu J."/>
            <person name="Brent C.S."/>
            <person name="Elsik C.G."/>
            <person name="Goodisman M.A."/>
            <person name="Liberles D.A."/>
            <person name="Roe R.M."/>
            <person name="Vargo E.L."/>
            <person name="Vilcinskas A."/>
            <person name="Wang J."/>
            <person name="Bornberg-Bauer E."/>
            <person name="Korb J."/>
            <person name="Zhang G."/>
            <person name="Liebig J."/>
        </authorList>
    </citation>
    <scope>NUCLEOTIDE SEQUENCE [LARGE SCALE GENOMIC DNA]</scope>
    <source>
        <tissue evidence="1">Whole organism</tissue>
    </source>
</reference>
<feature type="non-terminal residue" evidence="1">
    <location>
        <position position="1"/>
    </location>
</feature>
<protein>
    <submittedName>
        <fullName evidence="1">Uncharacterized protein</fullName>
    </submittedName>
</protein>